<dbReference type="AlphaFoldDB" id="A0A6V8LT64"/>
<proteinExistence type="predicted"/>
<sequence>MVNKPKHHILVCNSFRAKGEPKGVCFKQGGSLLQYMETEILDRGLDVLITGSGCLKQCEDGPVMIVYPEAWWYGHVDSEEKVDEILDALENGQPCEDLLL</sequence>
<reference evidence="1 2" key="1">
    <citation type="submission" date="2020-04" db="EMBL/GenBank/DDBJ databases">
        <authorList>
            <consortium name="Desulfovibrio sp. FSS-1 genome sequencing consortium"/>
            <person name="Shimoshige H."/>
            <person name="Kobayashi H."/>
            <person name="Maekawa T."/>
        </authorList>
    </citation>
    <scope>NUCLEOTIDE SEQUENCE [LARGE SCALE GENOMIC DNA]</scope>
    <source>
        <strain evidence="1 2">SIID29052-01</strain>
    </source>
</reference>
<accession>A0A6V8LT64</accession>
<organism evidence="1 2">
    <name type="scientific">Fundidesulfovibrio magnetotacticus</name>
    <dbReference type="NCBI Taxonomy" id="2730080"/>
    <lineage>
        <taxon>Bacteria</taxon>
        <taxon>Pseudomonadati</taxon>
        <taxon>Thermodesulfobacteriota</taxon>
        <taxon>Desulfovibrionia</taxon>
        <taxon>Desulfovibrionales</taxon>
        <taxon>Desulfovibrionaceae</taxon>
        <taxon>Fundidesulfovibrio</taxon>
    </lineage>
</organism>
<protein>
    <submittedName>
        <fullName evidence="1">Ferredoxin, 2Fe-2S</fullName>
    </submittedName>
</protein>
<reference evidence="1 2" key="2">
    <citation type="submission" date="2020-05" db="EMBL/GenBank/DDBJ databases">
        <title>Draft genome sequence of Desulfovibrio sp. strainFSS-1.</title>
        <authorList>
            <person name="Shimoshige H."/>
            <person name="Kobayashi H."/>
            <person name="Maekawa T."/>
        </authorList>
    </citation>
    <scope>NUCLEOTIDE SEQUENCE [LARGE SCALE GENOMIC DNA]</scope>
    <source>
        <strain evidence="1 2">SIID29052-01</strain>
    </source>
</reference>
<dbReference type="Gene3D" id="3.40.30.10">
    <property type="entry name" value="Glutaredoxin"/>
    <property type="match status" value="1"/>
</dbReference>
<dbReference type="CDD" id="cd02980">
    <property type="entry name" value="TRX_Fd_family"/>
    <property type="match status" value="1"/>
</dbReference>
<dbReference type="Proteomes" id="UP000494245">
    <property type="component" value="Unassembled WGS sequence"/>
</dbReference>
<dbReference type="RefSeq" id="WP_217270478.1">
    <property type="nucleotide sequence ID" value="NZ_BLTE01000002.1"/>
</dbReference>
<evidence type="ECO:0000313" key="1">
    <source>
        <dbReference type="EMBL" id="GFK93006.1"/>
    </source>
</evidence>
<evidence type="ECO:0000313" key="2">
    <source>
        <dbReference type="Proteomes" id="UP000494245"/>
    </source>
</evidence>
<dbReference type="InterPro" id="IPR036249">
    <property type="entry name" value="Thioredoxin-like_sf"/>
</dbReference>
<keyword evidence="2" id="KW-1185">Reference proteome</keyword>
<gene>
    <name evidence="1" type="ORF">NNJEOMEG_00835</name>
</gene>
<name>A0A6V8LT64_9BACT</name>
<dbReference type="SUPFAM" id="SSF52833">
    <property type="entry name" value="Thioredoxin-like"/>
    <property type="match status" value="1"/>
</dbReference>
<comment type="caution">
    <text evidence="1">The sequence shown here is derived from an EMBL/GenBank/DDBJ whole genome shotgun (WGS) entry which is preliminary data.</text>
</comment>
<dbReference type="EMBL" id="BLTE01000002">
    <property type="protein sequence ID" value="GFK93006.1"/>
    <property type="molecule type" value="Genomic_DNA"/>
</dbReference>